<keyword evidence="2" id="KW-1003">Cell membrane</keyword>
<dbReference type="Proteomes" id="UP000182983">
    <property type="component" value="Unassembled WGS sequence"/>
</dbReference>
<evidence type="ECO:0000313" key="8">
    <source>
        <dbReference type="EMBL" id="SEH40081.1"/>
    </source>
</evidence>
<evidence type="ECO:0000313" key="9">
    <source>
        <dbReference type="Proteomes" id="UP000182983"/>
    </source>
</evidence>
<evidence type="ECO:0000256" key="2">
    <source>
        <dbReference type="ARBA" id="ARBA00022475"/>
    </source>
</evidence>
<sequence>MMPTLRTIATAAAVILFSSAPLLADDAQPTAHEVETFVTRMTAHVAAVGTDKAFADFSDQKGPWVKGELYGFCHTLEGISVAHGGNPALLGKNVLGFKDPDGVLINVLVVDKAKGDGKGWVEYKWPNPITKKVAPKRVYVEKVAEKFVCGSGYYVQ</sequence>
<dbReference type="EMBL" id="FNWO01000008">
    <property type="protein sequence ID" value="SEH40081.1"/>
    <property type="molecule type" value="Genomic_DNA"/>
</dbReference>
<evidence type="ECO:0000259" key="7">
    <source>
        <dbReference type="SMART" id="SM01049"/>
    </source>
</evidence>
<feature type="domain" description="Single Cache" evidence="7">
    <location>
        <begin position="19"/>
        <end position="107"/>
    </location>
</feature>
<evidence type="ECO:0000256" key="1">
    <source>
        <dbReference type="ARBA" id="ARBA00004651"/>
    </source>
</evidence>
<keyword evidence="6" id="KW-0732">Signal</keyword>
<dbReference type="AlphaFoldDB" id="A0A1H6HVN6"/>
<feature type="signal peptide" evidence="6">
    <location>
        <begin position="1"/>
        <end position="24"/>
    </location>
</feature>
<organism evidence="8 9">
    <name type="scientific">Magnetospirillum fulvum</name>
    <name type="common">Rhodospirillum fulvum</name>
    <dbReference type="NCBI Taxonomy" id="1082"/>
    <lineage>
        <taxon>Bacteria</taxon>
        <taxon>Pseudomonadati</taxon>
        <taxon>Pseudomonadota</taxon>
        <taxon>Alphaproteobacteria</taxon>
        <taxon>Rhodospirillales</taxon>
        <taxon>Rhodospirillaceae</taxon>
        <taxon>Magnetospirillum</taxon>
    </lineage>
</organism>
<keyword evidence="3" id="KW-0812">Transmembrane</keyword>
<keyword evidence="9" id="KW-1185">Reference proteome</keyword>
<proteinExistence type="predicted"/>
<reference evidence="9" key="1">
    <citation type="submission" date="2016-10" db="EMBL/GenBank/DDBJ databases">
        <authorList>
            <person name="Varghese N."/>
            <person name="Submissions S."/>
        </authorList>
    </citation>
    <scope>NUCLEOTIDE SEQUENCE [LARGE SCALE GENOMIC DNA]</scope>
    <source>
        <strain evidence="9">DSM 13234</strain>
    </source>
</reference>
<dbReference type="Gene3D" id="3.30.450.20">
    <property type="entry name" value="PAS domain"/>
    <property type="match status" value="1"/>
</dbReference>
<evidence type="ECO:0000256" key="5">
    <source>
        <dbReference type="ARBA" id="ARBA00023136"/>
    </source>
</evidence>
<name>A0A1H6HVN6_MAGFU</name>
<dbReference type="OrthoDB" id="7475012at2"/>
<protein>
    <recommendedName>
        <fullName evidence="7">Single Cache domain-containing protein</fullName>
    </recommendedName>
</protein>
<evidence type="ECO:0000256" key="6">
    <source>
        <dbReference type="SAM" id="SignalP"/>
    </source>
</evidence>
<dbReference type="SMART" id="SM01049">
    <property type="entry name" value="Cache_2"/>
    <property type="match status" value="1"/>
</dbReference>
<dbReference type="Pfam" id="PF08269">
    <property type="entry name" value="dCache_2"/>
    <property type="match status" value="1"/>
</dbReference>
<dbReference type="GO" id="GO:0005886">
    <property type="term" value="C:plasma membrane"/>
    <property type="evidence" value="ECO:0007669"/>
    <property type="project" value="UniProtKB-SubCell"/>
</dbReference>
<keyword evidence="4" id="KW-1133">Transmembrane helix</keyword>
<evidence type="ECO:0000256" key="3">
    <source>
        <dbReference type="ARBA" id="ARBA00022692"/>
    </source>
</evidence>
<dbReference type="RefSeq" id="WP_074768332.1">
    <property type="nucleotide sequence ID" value="NZ_FNWO01000008.1"/>
</dbReference>
<feature type="chain" id="PRO_5010227453" description="Single Cache domain-containing protein" evidence="6">
    <location>
        <begin position="25"/>
        <end position="156"/>
    </location>
</feature>
<evidence type="ECO:0000256" key="4">
    <source>
        <dbReference type="ARBA" id="ARBA00022989"/>
    </source>
</evidence>
<gene>
    <name evidence="8" type="ORF">SAMN04244559_02110</name>
</gene>
<comment type="subcellular location">
    <subcellularLocation>
        <location evidence="1">Cell membrane</location>
        <topology evidence="1">Multi-pass membrane protein</topology>
    </subcellularLocation>
</comment>
<dbReference type="InterPro" id="IPR033480">
    <property type="entry name" value="sCache_2"/>
</dbReference>
<keyword evidence="5" id="KW-0472">Membrane</keyword>
<accession>A0A1H6HVN6</accession>
<dbReference type="InterPro" id="IPR004010">
    <property type="entry name" value="Double_Cache_2"/>
</dbReference>